<keyword evidence="1" id="KW-0732">Signal</keyword>
<evidence type="ECO:0000256" key="1">
    <source>
        <dbReference type="SAM" id="SignalP"/>
    </source>
</evidence>
<name>D1VXZ4_9BACT</name>
<organism evidence="2 3">
    <name type="scientific">Hoylesella timonensis CRIS 5C-B1</name>
    <dbReference type="NCBI Taxonomy" id="679189"/>
    <lineage>
        <taxon>Bacteria</taxon>
        <taxon>Pseudomonadati</taxon>
        <taxon>Bacteroidota</taxon>
        <taxon>Bacteroidia</taxon>
        <taxon>Bacteroidales</taxon>
        <taxon>Prevotellaceae</taxon>
        <taxon>Hoylesella</taxon>
    </lineage>
</organism>
<gene>
    <name evidence="2" type="ORF">HMPREF9019_1982</name>
</gene>
<sequence length="51" mass="5832">MKFILSILTLVLSVALAQKFAQVRQSLYLSKDGICKNEKRQKLVYQLGMIC</sequence>
<protein>
    <submittedName>
        <fullName evidence="2">Uncharacterized protein</fullName>
    </submittedName>
</protein>
<keyword evidence="3" id="KW-1185">Reference proteome</keyword>
<evidence type="ECO:0000313" key="3">
    <source>
        <dbReference type="Proteomes" id="UP000004001"/>
    </source>
</evidence>
<proteinExistence type="predicted"/>
<feature type="signal peptide" evidence="1">
    <location>
        <begin position="1"/>
        <end position="17"/>
    </location>
</feature>
<comment type="caution">
    <text evidence="2">The sequence shown here is derived from an EMBL/GenBank/DDBJ whole genome shotgun (WGS) entry which is preliminary data.</text>
</comment>
<dbReference type="AlphaFoldDB" id="D1VXZ4"/>
<dbReference type="Proteomes" id="UP000004001">
    <property type="component" value="Unassembled WGS sequence"/>
</dbReference>
<accession>D1VXZ4</accession>
<evidence type="ECO:0000313" key="2">
    <source>
        <dbReference type="EMBL" id="EFA98067.1"/>
    </source>
</evidence>
<feature type="chain" id="PRO_5003027268" evidence="1">
    <location>
        <begin position="18"/>
        <end position="51"/>
    </location>
</feature>
<dbReference type="EMBL" id="ADEF01000015">
    <property type="protein sequence ID" value="EFA98067.1"/>
    <property type="molecule type" value="Genomic_DNA"/>
</dbReference>
<reference evidence="2 3" key="1">
    <citation type="submission" date="2009-12" db="EMBL/GenBank/DDBJ databases">
        <title>Genome Sequence of Prevotella timonensis CRIS 5C-B1.</title>
        <authorList>
            <person name="Durkin A.S."/>
            <person name="Madupu R."/>
            <person name="Torralba M."/>
            <person name="Methe B."/>
            <person name="Sutton G."/>
            <person name="Strausberg R.L."/>
            <person name="Nelson K.E."/>
        </authorList>
    </citation>
    <scope>NUCLEOTIDE SEQUENCE [LARGE SCALE GENOMIC DNA]</scope>
    <source>
        <strain evidence="2 3">CRIS 5C-B1</strain>
    </source>
</reference>